<feature type="domain" description="Glycosyltransferase subfamily 4-like N-terminal" evidence="2">
    <location>
        <begin position="51"/>
        <end position="188"/>
    </location>
</feature>
<dbReference type="SUPFAM" id="SSF53756">
    <property type="entry name" value="UDP-Glycosyltransferase/glycogen phosphorylase"/>
    <property type="match status" value="1"/>
</dbReference>
<evidence type="ECO:0000259" key="1">
    <source>
        <dbReference type="Pfam" id="PF00534"/>
    </source>
</evidence>
<protein>
    <submittedName>
        <fullName evidence="3">Putative Glycosyl transferase group 1</fullName>
    </submittedName>
</protein>
<proteinExistence type="predicted"/>
<dbReference type="InterPro" id="IPR028098">
    <property type="entry name" value="Glyco_trans_4-like_N"/>
</dbReference>
<feature type="domain" description="Glycosyl transferase family 1" evidence="1">
    <location>
        <begin position="193"/>
        <end position="354"/>
    </location>
</feature>
<dbReference type="GO" id="GO:0016757">
    <property type="term" value="F:glycosyltransferase activity"/>
    <property type="evidence" value="ECO:0007669"/>
    <property type="project" value="InterPro"/>
</dbReference>
<keyword evidence="3" id="KW-0808">Transferase</keyword>
<dbReference type="PANTHER" id="PTHR45947">
    <property type="entry name" value="SULFOQUINOVOSYL TRANSFERASE SQD2"/>
    <property type="match status" value="1"/>
</dbReference>
<dbReference type="InterPro" id="IPR001296">
    <property type="entry name" value="Glyco_trans_1"/>
</dbReference>
<evidence type="ECO:0000313" key="3">
    <source>
        <dbReference type="EMBL" id="CEG12286.1"/>
    </source>
</evidence>
<evidence type="ECO:0000259" key="2">
    <source>
        <dbReference type="Pfam" id="PF13439"/>
    </source>
</evidence>
<dbReference type="Pfam" id="PF00534">
    <property type="entry name" value="Glycos_transf_1"/>
    <property type="match status" value="1"/>
</dbReference>
<dbReference type="InterPro" id="IPR050194">
    <property type="entry name" value="Glycosyltransferase_grp1"/>
</dbReference>
<dbReference type="PANTHER" id="PTHR45947:SF3">
    <property type="entry name" value="SULFOQUINOVOSYL TRANSFERASE SQD2"/>
    <property type="match status" value="1"/>
</dbReference>
<gene>
    <name evidence="3" type="ORF">MSIBF_A2090001</name>
</gene>
<organism evidence="3">
    <name type="scientific">groundwater metagenome</name>
    <dbReference type="NCBI Taxonomy" id="717931"/>
    <lineage>
        <taxon>unclassified sequences</taxon>
        <taxon>metagenomes</taxon>
        <taxon>ecological metagenomes</taxon>
    </lineage>
</organism>
<accession>A0A098E9T8</accession>
<dbReference type="Pfam" id="PF13439">
    <property type="entry name" value="Glyco_transf_4"/>
    <property type="match status" value="1"/>
</dbReference>
<dbReference type="Gene3D" id="3.40.50.2000">
    <property type="entry name" value="Glycogen Phosphorylase B"/>
    <property type="match status" value="2"/>
</dbReference>
<sequence length="375" mass="42449">MKIGFFTDTYFPQVNGVTYTIDLWKNELAKIYGKENIFVFYPKSEYKGSTNEISLPSVKFPLYEGYKISLPSAKLLNINLDIVHIHGLYSSAVFGISAAKQLKIPCIITYHTPTHLYTHYATNLISRHFSESSTKKISSILQKGLMKWEKFVLKSCDLITVPSNVIGKYLKEQGIENVKVISNGIDINLFKEDNINQKFRRKKNKKCIGYCGRIGLEKHLEDLIYLADKFNGEILIAGEGPAKKYYEKLAYKISNNIKFSGRIPHEELPKFYSTLDFLVFPSVVETQGLVALESMACGTPVIGADAMALKETIIDGKTGYLYKPGDVDELFMKLERSYQNREILAGNCAAEARKHSVENTVNALRKIYEEIKTGK</sequence>
<dbReference type="EMBL" id="CCXY01000123">
    <property type="protein sequence ID" value="CEG12286.1"/>
    <property type="molecule type" value="Genomic_DNA"/>
</dbReference>
<name>A0A098E9T8_9ZZZZ</name>
<dbReference type="AlphaFoldDB" id="A0A098E9T8"/>
<reference evidence="3" key="1">
    <citation type="submission" date="2014-09" db="EMBL/GenBank/DDBJ databases">
        <authorList>
            <person name="Probst J Alexander"/>
        </authorList>
    </citation>
    <scope>NUCLEOTIDE SEQUENCE</scope>
</reference>